<keyword evidence="3" id="KW-1185">Reference proteome</keyword>
<evidence type="ECO:0000259" key="1">
    <source>
        <dbReference type="Pfam" id="PF23658"/>
    </source>
</evidence>
<dbReference type="PANTHER" id="PTHR37049">
    <property type="entry name" value="PEPTIDASE S41 FAMILY PROTEIN"/>
    <property type="match status" value="1"/>
</dbReference>
<dbReference type="EMBL" id="JABELV010000065">
    <property type="protein sequence ID" value="KAG7535997.1"/>
    <property type="molecule type" value="Genomic_DNA"/>
</dbReference>
<evidence type="ECO:0000313" key="3">
    <source>
        <dbReference type="Proteomes" id="UP000812966"/>
    </source>
</evidence>
<sequence>MLTLDVFEENHKQSTGSVLDQNVDVRARLDEMETRVYTSDYAFQSEVSDLMWSLNDGHYYWTNCYDFFATAHGVPLVALSTDATSTDRSSIYIAPDIWALAREYREIDPDFYRGLDTEEIAGARVVQIEGQDAWDYLDGAADRAGVYQDKQQRLNSLFASPLVQYGGWDHDPGRFAVQRGFQNDSLRMTIIADLFPESGLQVPWRTYWTSQYRFTYDSGEELSAEFGRRSGSSVSDERLGHIAKTTPPRQLPEINSFISANSSSAQRTLYQQCPSRTTLSVWPFGSSVDPTRDPSYLGGRDIQFFALDQERTGGVKTGVIYVTTFDPQPATVTCFNRFILDVVIGLQNFTRSGVERILVDTSNNGGGYVYLSGILQLALAGGQYEPDLNFEVLFRKADLSEAAVQAYVDNPTEVQGYWNPIQFLDADANPLRASDNWMNPGVDFPVGSAVLSASNRVQFATENSFAQIEGVDPIPPFTSEEIIFTGNGLCGSACGGFTSFLAEYYNTTGFISTAQPGEPITYTAFTSGNAVSS</sequence>
<dbReference type="InterPro" id="IPR056186">
    <property type="entry name" value="PDZ_CPAF-rel"/>
</dbReference>
<gene>
    <name evidence="2" type="ORF">FFLO_03517</name>
</gene>
<organism evidence="2 3">
    <name type="scientific">Filobasidium floriforme</name>
    <dbReference type="NCBI Taxonomy" id="5210"/>
    <lineage>
        <taxon>Eukaryota</taxon>
        <taxon>Fungi</taxon>
        <taxon>Dikarya</taxon>
        <taxon>Basidiomycota</taxon>
        <taxon>Agaricomycotina</taxon>
        <taxon>Tremellomycetes</taxon>
        <taxon>Filobasidiales</taxon>
        <taxon>Filobasidiaceae</taxon>
        <taxon>Filobasidium</taxon>
    </lineage>
</organism>
<accession>A0A8K0JQW9</accession>
<dbReference type="Pfam" id="PF23658">
    <property type="entry name" value="PDZ_CPAF_rel"/>
    <property type="match status" value="1"/>
</dbReference>
<protein>
    <recommendedName>
        <fullName evidence="1">CPAF-like PDZ domain-containing protein</fullName>
    </recommendedName>
</protein>
<dbReference type="AlphaFoldDB" id="A0A8K0JQW9"/>
<dbReference type="InterPro" id="IPR052766">
    <property type="entry name" value="S41A_metabolite_peptidase"/>
</dbReference>
<dbReference type="Proteomes" id="UP000812966">
    <property type="component" value="Unassembled WGS sequence"/>
</dbReference>
<feature type="domain" description="CPAF-like PDZ" evidence="1">
    <location>
        <begin position="72"/>
        <end position="187"/>
    </location>
</feature>
<name>A0A8K0JQW9_9TREE</name>
<reference evidence="2" key="1">
    <citation type="submission" date="2020-04" db="EMBL/GenBank/DDBJ databases">
        <title>Analysis of mating type loci in Filobasidium floriforme.</title>
        <authorList>
            <person name="Nowrousian M."/>
        </authorList>
    </citation>
    <scope>NUCLEOTIDE SEQUENCE</scope>
    <source>
        <strain evidence="2">CBS 6242</strain>
    </source>
</reference>
<dbReference type="InterPro" id="IPR029045">
    <property type="entry name" value="ClpP/crotonase-like_dom_sf"/>
</dbReference>
<proteinExistence type="predicted"/>
<comment type="caution">
    <text evidence="2">The sequence shown here is derived from an EMBL/GenBank/DDBJ whole genome shotgun (WGS) entry which is preliminary data.</text>
</comment>
<evidence type="ECO:0000313" key="2">
    <source>
        <dbReference type="EMBL" id="KAG7535997.1"/>
    </source>
</evidence>
<dbReference type="PANTHER" id="PTHR37049:SF4">
    <property type="entry name" value="RHODANESE DOMAIN-CONTAINING PROTEIN"/>
    <property type="match status" value="1"/>
</dbReference>
<dbReference type="SUPFAM" id="SSF52096">
    <property type="entry name" value="ClpP/crotonase"/>
    <property type="match status" value="1"/>
</dbReference>